<evidence type="ECO:0000313" key="8">
    <source>
        <dbReference type="EMBL" id="AEH87699.1"/>
    </source>
</evidence>
<dbReference type="InterPro" id="IPR058626">
    <property type="entry name" value="MdtA-like_b-barrel"/>
</dbReference>
<name>F7YBF2_MESOW</name>
<dbReference type="Proteomes" id="UP000001623">
    <property type="component" value="Chromosome"/>
</dbReference>
<dbReference type="Gene3D" id="1.10.287.470">
    <property type="entry name" value="Helix hairpin bin"/>
    <property type="match status" value="1"/>
</dbReference>
<dbReference type="Gene3D" id="2.40.50.100">
    <property type="match status" value="1"/>
</dbReference>
<dbReference type="InterPro" id="IPR058625">
    <property type="entry name" value="MdtA-like_BSH"/>
</dbReference>
<dbReference type="KEGG" id="mop:Mesop_3248"/>
<dbReference type="HOGENOM" id="CLU_018816_2_1_5"/>
<dbReference type="InterPro" id="IPR058627">
    <property type="entry name" value="MdtA-like_C"/>
</dbReference>
<feature type="domain" description="Multidrug resistance protein MdtA-like alpha-helical hairpin" evidence="4">
    <location>
        <begin position="172"/>
        <end position="241"/>
    </location>
</feature>
<accession>F7YBF2</accession>
<evidence type="ECO:0000259" key="5">
    <source>
        <dbReference type="Pfam" id="PF25917"/>
    </source>
</evidence>
<dbReference type="eggNOG" id="COG0845">
    <property type="taxonomic scope" value="Bacteria"/>
</dbReference>
<protein>
    <submittedName>
        <fullName evidence="8">Efflux transporter, RND family, MFP subunit</fullName>
    </submittedName>
</protein>
<dbReference type="Pfam" id="PF25967">
    <property type="entry name" value="RND-MFP_C"/>
    <property type="match status" value="1"/>
</dbReference>
<evidence type="ECO:0000256" key="1">
    <source>
        <dbReference type="ARBA" id="ARBA00004196"/>
    </source>
</evidence>
<evidence type="ECO:0000256" key="2">
    <source>
        <dbReference type="ARBA" id="ARBA00009477"/>
    </source>
</evidence>
<dbReference type="Gene3D" id="2.40.420.20">
    <property type="match status" value="1"/>
</dbReference>
<proteinExistence type="inferred from homology"/>
<comment type="subcellular location">
    <subcellularLocation>
        <location evidence="1">Cell envelope</location>
    </subcellularLocation>
</comment>
<dbReference type="GO" id="GO:0046677">
    <property type="term" value="P:response to antibiotic"/>
    <property type="evidence" value="ECO:0007669"/>
    <property type="project" value="TreeGrafter"/>
</dbReference>
<dbReference type="Pfam" id="PF25917">
    <property type="entry name" value="BSH_RND"/>
    <property type="match status" value="1"/>
</dbReference>
<reference evidence="8 9" key="1">
    <citation type="submission" date="2010-10" db="EMBL/GenBank/DDBJ databases">
        <title>Complete sequence of Mesorhizobium opportunistum WSM2075.</title>
        <authorList>
            <consortium name="US DOE Joint Genome Institute"/>
            <person name="Lucas S."/>
            <person name="Copeland A."/>
            <person name="Lapidus A."/>
            <person name="Cheng J.-F."/>
            <person name="Bruce D."/>
            <person name="Goodwin L."/>
            <person name="Pitluck S."/>
            <person name="Chertkov O."/>
            <person name="Misra M."/>
            <person name="Detter J.C."/>
            <person name="Han C."/>
            <person name="Tapia R."/>
            <person name="Land M."/>
            <person name="Hauser L."/>
            <person name="Kyrpides N."/>
            <person name="Ovchinnikova G."/>
            <person name="Mavrommatis K.M."/>
            <person name="Tiwari R.P."/>
            <person name="Howieson J.G."/>
            <person name="O'Hara G.W."/>
            <person name="Nandasena K.G."/>
            <person name="Woyke T."/>
        </authorList>
    </citation>
    <scope>NUCLEOTIDE SEQUENCE [LARGE SCALE GENOMIC DNA]</scope>
    <source>
        <strain evidence="9">LMG 24607 / HAMBI 3007 / WSM2075</strain>
    </source>
</reference>
<evidence type="ECO:0000259" key="7">
    <source>
        <dbReference type="Pfam" id="PF25967"/>
    </source>
</evidence>
<dbReference type="GO" id="GO:0005886">
    <property type="term" value="C:plasma membrane"/>
    <property type="evidence" value="ECO:0007669"/>
    <property type="project" value="UniProtKB-SubCell"/>
</dbReference>
<dbReference type="Pfam" id="PF25944">
    <property type="entry name" value="Beta-barrel_RND"/>
    <property type="match status" value="1"/>
</dbReference>
<dbReference type="Gene3D" id="2.40.30.170">
    <property type="match status" value="1"/>
</dbReference>
<comment type="similarity">
    <text evidence="2">Belongs to the membrane fusion protein (MFP) (TC 8.A.1) family.</text>
</comment>
<dbReference type="SUPFAM" id="SSF111369">
    <property type="entry name" value="HlyD-like secretion proteins"/>
    <property type="match status" value="1"/>
</dbReference>
<dbReference type="GO" id="GO:0022857">
    <property type="term" value="F:transmembrane transporter activity"/>
    <property type="evidence" value="ECO:0007669"/>
    <property type="project" value="InterPro"/>
</dbReference>
<sequence>MGRFEALLDAPRTPAWPIVSIAMTGDQTCPCRHALSAAPAIRSFKRQQLQRKIEAMHLKPSQSALSAKTRRLAPWTAVLAATLVLAACSQEQSKTPAGMGGVGKPEVGVVTLHPQSVAITAELPGRTAASLIAEVRPQVDGIIQQRLFKEGAEVVVGQPLYLIDPASYKAAYDSAVASQQKAEAAVPTAQAKFDRYAGLLKQNVVSKQDYDDAAATLAQAQADVASAKASAETARISLDRTSITAPIAGRIDKSTLTPGALVTANQETVLTTIRSLDPINVDVTQSSTNLLNLRQAISEGRLKFSGPNVSVKLKLENGTIYQQTGKLEFAGANVDQTTGTFALRAEFPNPDRLLLPGMYVRALVEEGVAQNSFLVPQRGVSRNTKGEATAMVINAAGKVETRVLAVRNSVGNNWLVDSGVGDGDRVIVEGMQLVRPGGDATGVEVTIDEATGEIKDRGQTSAVPAASKTASNQSTGN</sequence>
<dbReference type="PANTHER" id="PTHR30158:SF3">
    <property type="entry name" value="MULTIDRUG EFFLUX PUMP SUBUNIT ACRA-RELATED"/>
    <property type="match status" value="1"/>
</dbReference>
<evidence type="ECO:0000259" key="4">
    <source>
        <dbReference type="Pfam" id="PF25876"/>
    </source>
</evidence>
<dbReference type="InterPro" id="IPR058624">
    <property type="entry name" value="MdtA-like_HH"/>
</dbReference>
<feature type="domain" description="Multidrug resistance protein MdtA-like barrel-sandwich hybrid" evidence="5">
    <location>
        <begin position="132"/>
        <end position="273"/>
    </location>
</feature>
<feature type="domain" description="Multidrug resistance protein MdtA-like C-terminal permuted SH3" evidence="7">
    <location>
        <begin position="371"/>
        <end position="432"/>
    </location>
</feature>
<evidence type="ECO:0000256" key="3">
    <source>
        <dbReference type="SAM" id="MobiDB-lite"/>
    </source>
</evidence>
<feature type="compositionally biased region" description="Polar residues" evidence="3">
    <location>
        <begin position="468"/>
        <end position="477"/>
    </location>
</feature>
<dbReference type="EMBL" id="CP002279">
    <property type="protein sequence ID" value="AEH87699.1"/>
    <property type="molecule type" value="Genomic_DNA"/>
</dbReference>
<evidence type="ECO:0000313" key="9">
    <source>
        <dbReference type="Proteomes" id="UP000001623"/>
    </source>
</evidence>
<dbReference type="InterPro" id="IPR006143">
    <property type="entry name" value="RND_pump_MFP"/>
</dbReference>
<dbReference type="FunFam" id="2.40.420.20:FF:000001">
    <property type="entry name" value="Efflux RND transporter periplasmic adaptor subunit"/>
    <property type="match status" value="1"/>
</dbReference>
<feature type="domain" description="Multidrug resistance protein MdtA-like beta-barrel" evidence="6">
    <location>
        <begin position="278"/>
        <end position="367"/>
    </location>
</feature>
<feature type="region of interest" description="Disordered" evidence="3">
    <location>
        <begin position="455"/>
        <end position="477"/>
    </location>
</feature>
<gene>
    <name evidence="8" type="ordered locus">Mesop_3248</name>
</gene>
<dbReference type="PANTHER" id="PTHR30158">
    <property type="entry name" value="ACRA/E-RELATED COMPONENT OF DRUG EFFLUX TRANSPORTER"/>
    <property type="match status" value="1"/>
</dbReference>
<dbReference type="Pfam" id="PF25876">
    <property type="entry name" value="HH_MFP_RND"/>
    <property type="match status" value="1"/>
</dbReference>
<organism evidence="8 9">
    <name type="scientific">Mesorhizobium opportunistum (strain LMG 24607 / HAMBI 3007 / WSM2075)</name>
    <dbReference type="NCBI Taxonomy" id="536019"/>
    <lineage>
        <taxon>Bacteria</taxon>
        <taxon>Pseudomonadati</taxon>
        <taxon>Pseudomonadota</taxon>
        <taxon>Alphaproteobacteria</taxon>
        <taxon>Hyphomicrobiales</taxon>
        <taxon>Phyllobacteriaceae</taxon>
        <taxon>Mesorhizobium</taxon>
    </lineage>
</organism>
<evidence type="ECO:0000259" key="6">
    <source>
        <dbReference type="Pfam" id="PF25944"/>
    </source>
</evidence>
<dbReference type="STRING" id="536019.Mesop_3248"/>
<dbReference type="AlphaFoldDB" id="F7YBF2"/>
<dbReference type="NCBIfam" id="TIGR01730">
    <property type="entry name" value="RND_mfp"/>
    <property type="match status" value="1"/>
</dbReference>